<feature type="chain" id="PRO_5021984056" description="YcdB/YcdC repeated domain-containing protein" evidence="2">
    <location>
        <begin position="31"/>
        <end position="241"/>
    </location>
</feature>
<dbReference type="Proteomes" id="UP000319432">
    <property type="component" value="Chromosome"/>
</dbReference>
<feature type="signal peptide" evidence="2">
    <location>
        <begin position="1"/>
        <end position="30"/>
    </location>
</feature>
<organism evidence="4 5">
    <name type="scientific">Brevibacillus laterosporus</name>
    <name type="common">Bacillus laterosporus</name>
    <dbReference type="NCBI Taxonomy" id="1465"/>
    <lineage>
        <taxon>Bacteria</taxon>
        <taxon>Bacillati</taxon>
        <taxon>Bacillota</taxon>
        <taxon>Bacilli</taxon>
        <taxon>Bacillales</taxon>
        <taxon>Paenibacillaceae</taxon>
        <taxon>Brevibacillus</taxon>
    </lineage>
</organism>
<gene>
    <name evidence="4" type="ORF">EEL30_09775</name>
</gene>
<evidence type="ECO:0000259" key="3">
    <source>
        <dbReference type="Pfam" id="PF16244"/>
    </source>
</evidence>
<keyword evidence="2" id="KW-0732">Signal</keyword>
<keyword evidence="5" id="KW-1185">Reference proteome</keyword>
<dbReference type="Pfam" id="PF16244">
    <property type="entry name" value="DUF4901"/>
    <property type="match status" value="1"/>
</dbReference>
<dbReference type="InterPro" id="IPR032599">
    <property type="entry name" value="YcdB/YcdC_rep_domain"/>
</dbReference>
<feature type="domain" description="YcdB/YcdC repeated" evidence="3">
    <location>
        <begin position="109"/>
        <end position="224"/>
    </location>
</feature>
<protein>
    <recommendedName>
        <fullName evidence="3">YcdB/YcdC repeated domain-containing protein</fullName>
    </recommendedName>
</protein>
<dbReference type="OrthoDB" id="2476377at2"/>
<accession>A0A518V6J3</accession>
<evidence type="ECO:0000256" key="2">
    <source>
        <dbReference type="SAM" id="SignalP"/>
    </source>
</evidence>
<dbReference type="AlphaFoldDB" id="A0A518V6J3"/>
<name>A0A518V6J3_BRELA</name>
<evidence type="ECO:0000313" key="5">
    <source>
        <dbReference type="Proteomes" id="UP000319432"/>
    </source>
</evidence>
<evidence type="ECO:0000256" key="1">
    <source>
        <dbReference type="SAM" id="MobiDB-lite"/>
    </source>
</evidence>
<sequence>MKIKITRRKIVGMIYAACMTNVLVLTPAWAHTDMVKPSVPFTKTTSKSGEKSAPNPLKQQNPQKALPKEWRERIDHLITSYEPWSQYQIVVGKFRREESREYWDVQLVSGTDEKLSLTINGKNGHLLRALSTNEKRKLIHSPSEGEAVKQATVFLESMLGKDANEYQLASNVPYSVPVSQASIGFDSALQGTRVIKYQRLINKIPSELDVIRIAVDEEGKIKSFVRDELQREIVPTPRVKP</sequence>
<dbReference type="EMBL" id="CP033464">
    <property type="protein sequence ID" value="QDX92583.1"/>
    <property type="molecule type" value="Genomic_DNA"/>
</dbReference>
<evidence type="ECO:0000313" key="4">
    <source>
        <dbReference type="EMBL" id="QDX92583.1"/>
    </source>
</evidence>
<reference evidence="4 5" key="1">
    <citation type="submission" date="2018-11" db="EMBL/GenBank/DDBJ databases">
        <title>Phylogenetic determinants of toxin gene distribution in genomes of Brevibacillus laterosporus.</title>
        <authorList>
            <person name="Glare T.R."/>
            <person name="Durrant A."/>
            <person name="Berry C."/>
            <person name="Palma L."/>
            <person name="Ormskirk M."/>
            <person name="Cox M.O."/>
        </authorList>
    </citation>
    <scope>NUCLEOTIDE SEQUENCE [LARGE SCALE GENOMIC DNA]</scope>
    <source>
        <strain evidence="4 5">1821L</strain>
    </source>
</reference>
<feature type="region of interest" description="Disordered" evidence="1">
    <location>
        <begin position="40"/>
        <end position="66"/>
    </location>
</feature>
<proteinExistence type="predicted"/>